<dbReference type="InterPro" id="IPR013783">
    <property type="entry name" value="Ig-like_fold"/>
</dbReference>
<feature type="signal peptide" evidence="1">
    <location>
        <begin position="1"/>
        <end position="19"/>
    </location>
</feature>
<evidence type="ECO:0000256" key="1">
    <source>
        <dbReference type="SAM" id="SignalP"/>
    </source>
</evidence>
<sequence>MFQSLDFVVLGCFLLTVETIPGQISPPQNLSLWWLDDFQPQLTWHPVSNCTYTVTSKTSEEYSLKEESHILPPWKGEMVIEGGFVNLSVKTVCGEQESLPEALSVDYSVVVKNLQCYLYTSKEANCTWEPDNSVSSFKFFYRLTIEDLSRSSRNSSFLPRLQECSNYLHTSSLDPDIITGCSLQANISNGIIILFNGTANSTFFRNAFKKYLKEDVRPPALNWTVIKTGGKFHISWTRPDIDLPWTYKLNYTECNKHLERDELNHASMQVGRDPSLYILHDYYSKI</sequence>
<dbReference type="InterPro" id="IPR036116">
    <property type="entry name" value="FN3_sf"/>
</dbReference>
<reference evidence="2" key="3">
    <citation type="submission" date="2025-09" db="UniProtKB">
        <authorList>
            <consortium name="Ensembl"/>
        </authorList>
    </citation>
    <scope>IDENTIFICATION</scope>
</reference>
<evidence type="ECO:0000313" key="2">
    <source>
        <dbReference type="Ensembl" id="ENSLCAP00010019995.1"/>
    </source>
</evidence>
<proteinExistence type="predicted"/>
<protein>
    <recommendedName>
        <fullName evidence="4">Type I cytokine receptor cytokine-binding domain-containing protein</fullName>
    </recommendedName>
</protein>
<evidence type="ECO:0008006" key="4">
    <source>
        <dbReference type="Google" id="ProtNLM"/>
    </source>
</evidence>
<dbReference type="Ensembl" id="ENSLCAT00010020432.1">
    <property type="protein sequence ID" value="ENSLCAP00010019995.1"/>
    <property type="gene ID" value="ENSLCAG00010009446.1"/>
</dbReference>
<dbReference type="InParanoid" id="A0A4W6D543"/>
<dbReference type="Proteomes" id="UP000314980">
    <property type="component" value="Unassembled WGS sequence"/>
</dbReference>
<keyword evidence="1" id="KW-0732">Signal</keyword>
<dbReference type="Gene3D" id="2.60.40.10">
    <property type="entry name" value="Immunoglobulins"/>
    <property type="match status" value="1"/>
</dbReference>
<reference evidence="2" key="2">
    <citation type="submission" date="2025-08" db="UniProtKB">
        <authorList>
            <consortium name="Ensembl"/>
        </authorList>
    </citation>
    <scope>IDENTIFICATION</scope>
</reference>
<dbReference type="AlphaFoldDB" id="A0A4W6D543"/>
<feature type="chain" id="PRO_5021404760" description="Type I cytokine receptor cytokine-binding domain-containing protein" evidence="1">
    <location>
        <begin position="20"/>
        <end position="286"/>
    </location>
</feature>
<name>A0A4W6D543_LATCA</name>
<organism evidence="2 3">
    <name type="scientific">Lates calcarifer</name>
    <name type="common">Barramundi</name>
    <name type="synonym">Holocentrus calcarifer</name>
    <dbReference type="NCBI Taxonomy" id="8187"/>
    <lineage>
        <taxon>Eukaryota</taxon>
        <taxon>Metazoa</taxon>
        <taxon>Chordata</taxon>
        <taxon>Craniata</taxon>
        <taxon>Vertebrata</taxon>
        <taxon>Euteleostomi</taxon>
        <taxon>Actinopterygii</taxon>
        <taxon>Neopterygii</taxon>
        <taxon>Teleostei</taxon>
        <taxon>Neoteleostei</taxon>
        <taxon>Acanthomorphata</taxon>
        <taxon>Carangaria</taxon>
        <taxon>Carangaria incertae sedis</taxon>
        <taxon>Centropomidae</taxon>
        <taxon>Lates</taxon>
    </lineage>
</organism>
<dbReference type="GeneTree" id="ENSGT00910000145429"/>
<dbReference type="SUPFAM" id="SSF49265">
    <property type="entry name" value="Fibronectin type III"/>
    <property type="match status" value="1"/>
</dbReference>
<keyword evidence="3" id="KW-1185">Reference proteome</keyword>
<dbReference type="STRING" id="8187.ENSLCAP00010019995"/>
<accession>A0A4W6D543</accession>
<reference evidence="3" key="1">
    <citation type="submission" date="2015-09" db="EMBL/GenBank/DDBJ databases">
        <authorList>
            <person name="Sai Rama Sridatta P."/>
        </authorList>
    </citation>
    <scope>NUCLEOTIDE SEQUENCE [LARGE SCALE GENOMIC DNA]</scope>
</reference>
<evidence type="ECO:0000313" key="3">
    <source>
        <dbReference type="Proteomes" id="UP000314980"/>
    </source>
</evidence>